<keyword evidence="2" id="KW-1185">Reference proteome</keyword>
<protein>
    <recommendedName>
        <fullName evidence="3">C2H2-type domain-containing protein</fullName>
    </recommendedName>
</protein>
<proteinExistence type="predicted"/>
<evidence type="ECO:0000313" key="1">
    <source>
        <dbReference type="EMBL" id="GLI00693.1"/>
    </source>
</evidence>
<organism evidence="1 2">
    <name type="scientific">Phytohabitans aurantiacus</name>
    <dbReference type="NCBI Taxonomy" id="3016789"/>
    <lineage>
        <taxon>Bacteria</taxon>
        <taxon>Bacillati</taxon>
        <taxon>Actinomycetota</taxon>
        <taxon>Actinomycetes</taxon>
        <taxon>Micromonosporales</taxon>
        <taxon>Micromonosporaceae</taxon>
    </lineage>
</organism>
<sequence>MTGIHRHADHIMAAIDNDIAAGHIPGRVRTFGDLHDYLDANDYLIDAQVPYDGTPATIDIIVAVQDEVTRRLSAPGRPYCTYGTCSYPRHDHTTTVGGDGEDLQQPAPMRCLHCHQPAHYDEKLHRYRHDDPTAADCFLIHEAS</sequence>
<comment type="caution">
    <text evidence="1">The sequence shown here is derived from an EMBL/GenBank/DDBJ whole genome shotgun (WGS) entry which is preliminary data.</text>
</comment>
<evidence type="ECO:0000313" key="2">
    <source>
        <dbReference type="Proteomes" id="UP001144280"/>
    </source>
</evidence>
<gene>
    <name evidence="1" type="ORF">Pa4123_59690</name>
</gene>
<reference evidence="1" key="1">
    <citation type="submission" date="2022-12" db="EMBL/GenBank/DDBJ databases">
        <title>New Phytohabitans aurantiacus sp. RD004123 nov., an actinomycete isolated from soil.</title>
        <authorList>
            <person name="Triningsih D.W."/>
            <person name="Harunari E."/>
            <person name="Igarashi Y."/>
        </authorList>
    </citation>
    <scope>NUCLEOTIDE SEQUENCE</scope>
    <source>
        <strain evidence="1">RD004123</strain>
    </source>
</reference>
<dbReference type="RefSeq" id="WP_281901193.1">
    <property type="nucleotide sequence ID" value="NZ_BSDI01000034.1"/>
</dbReference>
<dbReference type="EMBL" id="BSDI01000034">
    <property type="protein sequence ID" value="GLI00693.1"/>
    <property type="molecule type" value="Genomic_DNA"/>
</dbReference>
<accession>A0ABQ5R395</accession>
<name>A0ABQ5R395_9ACTN</name>
<evidence type="ECO:0008006" key="3">
    <source>
        <dbReference type="Google" id="ProtNLM"/>
    </source>
</evidence>
<dbReference type="Proteomes" id="UP001144280">
    <property type="component" value="Unassembled WGS sequence"/>
</dbReference>